<evidence type="ECO:0008006" key="4">
    <source>
        <dbReference type="Google" id="ProtNLM"/>
    </source>
</evidence>
<dbReference type="PROSITE" id="PS51257">
    <property type="entry name" value="PROKAR_LIPOPROTEIN"/>
    <property type="match status" value="1"/>
</dbReference>
<evidence type="ECO:0000313" key="2">
    <source>
        <dbReference type="EMBL" id="SIN59656.1"/>
    </source>
</evidence>
<dbReference type="Proteomes" id="UP000185192">
    <property type="component" value="Unassembled WGS sequence"/>
</dbReference>
<dbReference type="OrthoDB" id="7471460at2"/>
<evidence type="ECO:0000313" key="3">
    <source>
        <dbReference type="Proteomes" id="UP000185192"/>
    </source>
</evidence>
<dbReference type="STRING" id="1123272.SAMN02745824_0185"/>
<proteinExistence type="predicted"/>
<organism evidence="2 3">
    <name type="scientific">Parasphingorhabdus marina DSM 22363</name>
    <dbReference type="NCBI Taxonomy" id="1123272"/>
    <lineage>
        <taxon>Bacteria</taxon>
        <taxon>Pseudomonadati</taxon>
        <taxon>Pseudomonadota</taxon>
        <taxon>Alphaproteobacteria</taxon>
        <taxon>Sphingomonadales</taxon>
        <taxon>Sphingomonadaceae</taxon>
        <taxon>Parasphingorhabdus</taxon>
    </lineage>
</organism>
<keyword evidence="3" id="KW-1185">Reference proteome</keyword>
<name>A0A1N6CME3_9SPHN</name>
<feature type="signal peptide" evidence="1">
    <location>
        <begin position="1"/>
        <end position="27"/>
    </location>
</feature>
<protein>
    <recommendedName>
        <fullName evidence="4">Lipoprotein</fullName>
    </recommendedName>
</protein>
<gene>
    <name evidence="2" type="ORF">SAMN02745824_0185</name>
</gene>
<dbReference type="EMBL" id="FSQW01000001">
    <property type="protein sequence ID" value="SIN59656.1"/>
    <property type="molecule type" value="Genomic_DNA"/>
</dbReference>
<feature type="chain" id="PRO_5012207200" description="Lipoprotein" evidence="1">
    <location>
        <begin position="28"/>
        <end position="200"/>
    </location>
</feature>
<dbReference type="AlphaFoldDB" id="A0A1N6CME3"/>
<dbReference type="RefSeq" id="WP_074203302.1">
    <property type="nucleotide sequence ID" value="NZ_FSQW01000001.1"/>
</dbReference>
<accession>A0A1N6CME3</accession>
<sequence>MRNNRPAVPASAALIAALLLSSCGKQEAVGDVPSGDELARQADAASQAIRDEAAAAEGAEADAVDSATMTSYVNNLRGFSILVPEKWTVVEADSDDNGNVYNDAESGAKLTVGWTENREDADLQAAITALESGSGEINGENVNEDEYRASGTDGDGNKIAQRIMRKPDGTMISAALTYPEDQAVTLDALAPRILDSLTLQ</sequence>
<reference evidence="3" key="1">
    <citation type="submission" date="2016-11" db="EMBL/GenBank/DDBJ databases">
        <authorList>
            <person name="Varghese N."/>
            <person name="Submissions S."/>
        </authorList>
    </citation>
    <scope>NUCLEOTIDE SEQUENCE [LARGE SCALE GENOMIC DNA]</scope>
    <source>
        <strain evidence="3">DSM 22363</strain>
    </source>
</reference>
<evidence type="ECO:0000256" key="1">
    <source>
        <dbReference type="SAM" id="SignalP"/>
    </source>
</evidence>
<keyword evidence="1" id="KW-0732">Signal</keyword>